<dbReference type="Gene3D" id="3.90.220.20">
    <property type="entry name" value="DNA methylase specificity domains"/>
    <property type="match status" value="2"/>
</dbReference>
<dbReference type="EMBL" id="JBHSZV010000011">
    <property type="protein sequence ID" value="MFC7061038.1"/>
    <property type="molecule type" value="Genomic_DNA"/>
</dbReference>
<name>A0ABW2EFC9_9BACI</name>
<feature type="domain" description="Type I restriction modification DNA specificity" evidence="4">
    <location>
        <begin position="213"/>
        <end position="392"/>
    </location>
</feature>
<dbReference type="Gene3D" id="1.10.287.1120">
    <property type="entry name" value="Bipartite methylase S protein"/>
    <property type="match status" value="1"/>
</dbReference>
<organism evidence="5 6">
    <name type="scientific">Halobacillus seohaensis</name>
    <dbReference type="NCBI Taxonomy" id="447421"/>
    <lineage>
        <taxon>Bacteria</taxon>
        <taxon>Bacillati</taxon>
        <taxon>Bacillota</taxon>
        <taxon>Bacilli</taxon>
        <taxon>Bacillales</taxon>
        <taxon>Bacillaceae</taxon>
        <taxon>Halobacillus</taxon>
    </lineage>
</organism>
<keyword evidence="3" id="KW-0238">DNA-binding</keyword>
<comment type="caution">
    <text evidence="5">The sequence shown here is derived from an EMBL/GenBank/DDBJ whole genome shotgun (WGS) entry which is preliminary data.</text>
</comment>
<dbReference type="PANTHER" id="PTHR30408:SF12">
    <property type="entry name" value="TYPE I RESTRICTION ENZYME MJAVIII SPECIFICITY SUBUNIT"/>
    <property type="match status" value="1"/>
</dbReference>
<dbReference type="GO" id="GO:0016787">
    <property type="term" value="F:hydrolase activity"/>
    <property type="evidence" value="ECO:0007669"/>
    <property type="project" value="UniProtKB-KW"/>
</dbReference>
<evidence type="ECO:0000313" key="6">
    <source>
        <dbReference type="Proteomes" id="UP001596410"/>
    </source>
</evidence>
<gene>
    <name evidence="5" type="ORF">ACFQIC_04045</name>
</gene>
<keyword evidence="2" id="KW-0680">Restriction system</keyword>
<dbReference type="InterPro" id="IPR052021">
    <property type="entry name" value="Type-I_RS_S_subunit"/>
</dbReference>
<dbReference type="PANTHER" id="PTHR30408">
    <property type="entry name" value="TYPE-1 RESTRICTION ENZYME ECOKI SPECIFICITY PROTEIN"/>
    <property type="match status" value="1"/>
</dbReference>
<sequence length="419" mass="47988">MDNHKQRTPIGEIPSDWEVVTTKEIFKNKTLKNYPNEPVLSVTQEYGVIYRDTIDRRISMDKSNTKNFKLVEQGNFIISLRSFQGGIESSSIQGLVSPAYTVLKVEGEDIEENFYRYYFKYPRFISYMGSAVIGIRDGKQISYKVFSELFIPKPPYNEQQKIASILSSVDEAIEKTEQIIEQTTKVKKGLMQQLLTKGIGHTKFQKTSIGEIPEEWRIEELQNITDVRDGTHDSPKYMDDGIPLITSKNLKPNGIDFSNVNYISTQDHAQIEKRSGVEEGDILFGMIGTIGNPVVVKKEFDFSIKNVALVKFDREKQVISNYFIYYLLQSSLVLSQLSKGTNGGVQKFIALGTIRKLMIPTPSKEEQEEIVKILFSVDEKINVEKYRFQKLEILKKSLMQQLLTGKVRVPIEEDEVMQT</sequence>
<reference evidence="6" key="1">
    <citation type="journal article" date="2019" name="Int. J. Syst. Evol. Microbiol.">
        <title>The Global Catalogue of Microorganisms (GCM) 10K type strain sequencing project: providing services to taxonomists for standard genome sequencing and annotation.</title>
        <authorList>
            <consortium name="The Broad Institute Genomics Platform"/>
            <consortium name="The Broad Institute Genome Sequencing Center for Infectious Disease"/>
            <person name="Wu L."/>
            <person name="Ma J."/>
        </authorList>
    </citation>
    <scope>NUCLEOTIDE SEQUENCE [LARGE SCALE GENOMIC DNA]</scope>
    <source>
        <strain evidence="6">CGMCC 4.1621</strain>
    </source>
</reference>
<dbReference type="GO" id="GO:0004519">
    <property type="term" value="F:endonuclease activity"/>
    <property type="evidence" value="ECO:0007669"/>
    <property type="project" value="UniProtKB-KW"/>
</dbReference>
<dbReference type="EC" id="3.1.21.-" evidence="5"/>
<keyword evidence="5" id="KW-0255">Endonuclease</keyword>
<evidence type="ECO:0000256" key="1">
    <source>
        <dbReference type="ARBA" id="ARBA00010923"/>
    </source>
</evidence>
<dbReference type="Pfam" id="PF01420">
    <property type="entry name" value="Methylase_S"/>
    <property type="match status" value="2"/>
</dbReference>
<evidence type="ECO:0000259" key="4">
    <source>
        <dbReference type="Pfam" id="PF01420"/>
    </source>
</evidence>
<comment type="similarity">
    <text evidence="1">Belongs to the type-I restriction system S methylase family.</text>
</comment>
<evidence type="ECO:0000256" key="2">
    <source>
        <dbReference type="ARBA" id="ARBA00022747"/>
    </source>
</evidence>
<dbReference type="SUPFAM" id="SSF116734">
    <property type="entry name" value="DNA methylase specificity domain"/>
    <property type="match status" value="2"/>
</dbReference>
<keyword evidence="6" id="KW-1185">Reference proteome</keyword>
<protein>
    <submittedName>
        <fullName evidence="5">Restriction endonuclease subunit S</fullName>
        <ecNumber evidence="5">3.1.21.-</ecNumber>
    </submittedName>
</protein>
<keyword evidence="5" id="KW-0378">Hydrolase</keyword>
<dbReference type="Proteomes" id="UP001596410">
    <property type="component" value="Unassembled WGS sequence"/>
</dbReference>
<feature type="domain" description="Type I restriction modification DNA specificity" evidence="4">
    <location>
        <begin position="14"/>
        <end position="182"/>
    </location>
</feature>
<evidence type="ECO:0000313" key="5">
    <source>
        <dbReference type="EMBL" id="MFC7061038.1"/>
    </source>
</evidence>
<proteinExistence type="inferred from homology"/>
<dbReference type="CDD" id="cd17246">
    <property type="entry name" value="RMtype1_S_SonII-TRD2-CR2_like"/>
    <property type="match status" value="1"/>
</dbReference>
<dbReference type="InterPro" id="IPR000055">
    <property type="entry name" value="Restrct_endonuc_typeI_TRD"/>
</dbReference>
<accession>A0ABW2EFC9</accession>
<dbReference type="RefSeq" id="WP_204708870.1">
    <property type="nucleotide sequence ID" value="NZ_JBHSZV010000011.1"/>
</dbReference>
<keyword evidence="5" id="KW-0540">Nuclease</keyword>
<dbReference type="InterPro" id="IPR044946">
    <property type="entry name" value="Restrct_endonuc_typeI_TRD_sf"/>
</dbReference>
<evidence type="ECO:0000256" key="3">
    <source>
        <dbReference type="ARBA" id="ARBA00023125"/>
    </source>
</evidence>